<keyword evidence="2" id="KW-1185">Reference proteome</keyword>
<evidence type="ECO:0000313" key="1">
    <source>
        <dbReference type="EMBL" id="KAJ0098825.1"/>
    </source>
</evidence>
<proteinExistence type="predicted"/>
<gene>
    <name evidence="1" type="ORF">Patl1_20849</name>
</gene>
<protein>
    <submittedName>
        <fullName evidence="1">Uncharacterized protein</fullName>
    </submittedName>
</protein>
<accession>A0ACC1BIV3</accession>
<dbReference type="EMBL" id="CM047900">
    <property type="protein sequence ID" value="KAJ0098825.1"/>
    <property type="molecule type" value="Genomic_DNA"/>
</dbReference>
<name>A0ACC1BIV3_9ROSI</name>
<reference evidence="2" key="1">
    <citation type="journal article" date="2023" name="G3 (Bethesda)">
        <title>Genome assembly and association tests identify interacting loci associated with vigor, precocity, and sex in interspecific pistachio rootstocks.</title>
        <authorList>
            <person name="Palmer W."/>
            <person name="Jacygrad E."/>
            <person name="Sagayaradj S."/>
            <person name="Cavanaugh K."/>
            <person name="Han R."/>
            <person name="Bertier L."/>
            <person name="Beede B."/>
            <person name="Kafkas S."/>
            <person name="Golino D."/>
            <person name="Preece J."/>
            <person name="Michelmore R."/>
        </authorList>
    </citation>
    <scope>NUCLEOTIDE SEQUENCE [LARGE SCALE GENOMIC DNA]</scope>
</reference>
<dbReference type="Proteomes" id="UP001164250">
    <property type="component" value="Chromosome 4"/>
</dbReference>
<sequence length="73" mass="8033">MIVESFELTIKSLKRKQGSLLSQKEETYHMVMRTPSSQMPNVSPSVAIDESALLNMTPPGQDVHGRPTVPGHS</sequence>
<organism evidence="1 2">
    <name type="scientific">Pistacia atlantica</name>
    <dbReference type="NCBI Taxonomy" id="434234"/>
    <lineage>
        <taxon>Eukaryota</taxon>
        <taxon>Viridiplantae</taxon>
        <taxon>Streptophyta</taxon>
        <taxon>Embryophyta</taxon>
        <taxon>Tracheophyta</taxon>
        <taxon>Spermatophyta</taxon>
        <taxon>Magnoliopsida</taxon>
        <taxon>eudicotyledons</taxon>
        <taxon>Gunneridae</taxon>
        <taxon>Pentapetalae</taxon>
        <taxon>rosids</taxon>
        <taxon>malvids</taxon>
        <taxon>Sapindales</taxon>
        <taxon>Anacardiaceae</taxon>
        <taxon>Pistacia</taxon>
    </lineage>
</organism>
<comment type="caution">
    <text evidence="1">The sequence shown here is derived from an EMBL/GenBank/DDBJ whole genome shotgun (WGS) entry which is preliminary data.</text>
</comment>
<evidence type="ECO:0000313" key="2">
    <source>
        <dbReference type="Proteomes" id="UP001164250"/>
    </source>
</evidence>